<proteinExistence type="predicted"/>
<keyword evidence="2" id="KW-1185">Reference proteome</keyword>
<name>A0A6A4H111_9AGAR</name>
<evidence type="ECO:0000313" key="2">
    <source>
        <dbReference type="Proteomes" id="UP000799118"/>
    </source>
</evidence>
<protein>
    <submittedName>
        <fullName evidence="1">Uncharacterized protein</fullName>
    </submittedName>
</protein>
<sequence>MPESSFRLSFPTLIIVTAPPSAAALTAPSLPDAGSSITYSFSPSKRVFDMGPALPLVLVEKECVAYKSIPAYLQYNPDWASLVDCRINVPCWLPHCIAKYKYKYQIEQIVGERAKSGTTQFLIRDTINVPPAAPTLTLVNNDIWREGWALLKRYFEDDKEVPAGKVDEFLNKIDNSIEAQLHPVFGRIMGLDLENRRHRGSW</sequence>
<organism evidence="1 2">
    <name type="scientific">Gymnopus androsaceus JB14</name>
    <dbReference type="NCBI Taxonomy" id="1447944"/>
    <lineage>
        <taxon>Eukaryota</taxon>
        <taxon>Fungi</taxon>
        <taxon>Dikarya</taxon>
        <taxon>Basidiomycota</taxon>
        <taxon>Agaricomycotina</taxon>
        <taxon>Agaricomycetes</taxon>
        <taxon>Agaricomycetidae</taxon>
        <taxon>Agaricales</taxon>
        <taxon>Marasmiineae</taxon>
        <taxon>Omphalotaceae</taxon>
        <taxon>Gymnopus</taxon>
    </lineage>
</organism>
<gene>
    <name evidence="1" type="ORF">BT96DRAFT_1001336</name>
</gene>
<dbReference type="EMBL" id="ML769624">
    <property type="protein sequence ID" value="KAE9391436.1"/>
    <property type="molecule type" value="Genomic_DNA"/>
</dbReference>
<accession>A0A6A4H111</accession>
<dbReference type="Proteomes" id="UP000799118">
    <property type="component" value="Unassembled WGS sequence"/>
</dbReference>
<reference evidence="1" key="1">
    <citation type="journal article" date="2019" name="Environ. Microbiol.">
        <title>Fungal ecological strategies reflected in gene transcription - a case study of two litter decomposers.</title>
        <authorList>
            <person name="Barbi F."/>
            <person name="Kohler A."/>
            <person name="Barry K."/>
            <person name="Baskaran P."/>
            <person name="Daum C."/>
            <person name="Fauchery L."/>
            <person name="Ihrmark K."/>
            <person name="Kuo A."/>
            <person name="LaButti K."/>
            <person name="Lipzen A."/>
            <person name="Morin E."/>
            <person name="Grigoriev I.V."/>
            <person name="Henrissat B."/>
            <person name="Lindahl B."/>
            <person name="Martin F."/>
        </authorList>
    </citation>
    <scope>NUCLEOTIDE SEQUENCE</scope>
    <source>
        <strain evidence="1">JB14</strain>
    </source>
</reference>
<dbReference type="AlphaFoldDB" id="A0A6A4H111"/>
<evidence type="ECO:0000313" key="1">
    <source>
        <dbReference type="EMBL" id="KAE9391436.1"/>
    </source>
</evidence>